<protein>
    <recommendedName>
        <fullName evidence="1">Conserved oligomeric Golgi complex subunit 5 helical domain-containing protein</fullName>
    </recommendedName>
</protein>
<reference evidence="2 3" key="1">
    <citation type="submission" date="2024-07" db="EMBL/GenBank/DDBJ databases">
        <title>Chromosome-level genome assembly of the water stick insect Ranatra chinensis (Heteroptera: Nepidae).</title>
        <authorList>
            <person name="Liu X."/>
        </authorList>
    </citation>
    <scope>NUCLEOTIDE SEQUENCE [LARGE SCALE GENOMIC DNA]</scope>
    <source>
        <strain evidence="2">Cailab_2021Rc</strain>
        <tissue evidence="2">Muscle</tissue>
    </source>
</reference>
<name>A0ABD0YBF4_9HEMI</name>
<evidence type="ECO:0000313" key="3">
    <source>
        <dbReference type="Proteomes" id="UP001558652"/>
    </source>
</evidence>
<dbReference type="AlphaFoldDB" id="A0ABD0YBF4"/>
<feature type="domain" description="Conserved oligomeric Golgi complex subunit 5 helical" evidence="1">
    <location>
        <begin position="16"/>
        <end position="114"/>
    </location>
</feature>
<gene>
    <name evidence="2" type="ORF">AAG570_001292</name>
</gene>
<sequence>GGAGRATGVNIPGNIQNFRSKLWAAWDSLLNSTVYTTCAQMVVVQDVLNSKGGHNYGNYGIGGTTDQISEVASIFWSQVDNLLTDELLRAAKGSSYMKQAFEGEYPKLLRIHLDLHKKLKALDQTDTSGKPIFQDMGKSCRQFETAYLSRSLMLVLDSVREMFPEGDSSSTIAPPSVDRIDALIKTISNELSVSLVDEALTKPVARNVAKAVSLFCQKGEQMLVTGPEATQVIESPTAGQELNVNIANVVFYFCEQTRQVISNLGLSKQMSANITTALEGGQLLIKQILNPLIASITEAIEAILLTMHNEDFSMNDKTTSSNSLYMKELQKFISRAVTTYLVTFHSQQLVAQACISIASRTIELFLRNASLVRPLSDGGRKKLISDFKSVEDAVSPLCSQLSELGPVYSTLRSLKPLMLATAQEVATSPVLGQVIPYSLAITTLFSRGPPQLPSPHQSVGWSVAKLSEWLDKHTNERDRLELISGALQKYQQTVCNENQSSYDPVFPVMTQLLDKATHHLSL</sequence>
<evidence type="ECO:0000259" key="1">
    <source>
        <dbReference type="Pfam" id="PF20649"/>
    </source>
</evidence>
<dbReference type="EMBL" id="JBFDAA010000010">
    <property type="protein sequence ID" value="KAL1124668.1"/>
    <property type="molecule type" value="Genomic_DNA"/>
</dbReference>
<keyword evidence="3" id="KW-1185">Reference proteome</keyword>
<dbReference type="PANTHER" id="PTHR13228">
    <property type="entry name" value="CONSERVED OLIGOMERIC GOLGI COMPLEX COMPONENT 5"/>
    <property type="match status" value="1"/>
</dbReference>
<accession>A0ABD0YBF4</accession>
<dbReference type="Proteomes" id="UP001558652">
    <property type="component" value="Unassembled WGS sequence"/>
</dbReference>
<dbReference type="InterPro" id="IPR048485">
    <property type="entry name" value="COG5_helical"/>
</dbReference>
<evidence type="ECO:0000313" key="2">
    <source>
        <dbReference type="EMBL" id="KAL1124668.1"/>
    </source>
</evidence>
<dbReference type="InterPro" id="IPR019465">
    <property type="entry name" value="Cog5"/>
</dbReference>
<dbReference type="PANTHER" id="PTHR13228:SF3">
    <property type="entry name" value="CONSERVED OLIGOMERIC GOLGI COMPLEX SUBUNIT 5"/>
    <property type="match status" value="1"/>
</dbReference>
<organism evidence="2 3">
    <name type="scientific">Ranatra chinensis</name>
    <dbReference type="NCBI Taxonomy" id="642074"/>
    <lineage>
        <taxon>Eukaryota</taxon>
        <taxon>Metazoa</taxon>
        <taxon>Ecdysozoa</taxon>
        <taxon>Arthropoda</taxon>
        <taxon>Hexapoda</taxon>
        <taxon>Insecta</taxon>
        <taxon>Pterygota</taxon>
        <taxon>Neoptera</taxon>
        <taxon>Paraneoptera</taxon>
        <taxon>Hemiptera</taxon>
        <taxon>Heteroptera</taxon>
        <taxon>Panheteroptera</taxon>
        <taxon>Nepomorpha</taxon>
        <taxon>Nepidae</taxon>
        <taxon>Ranatrinae</taxon>
        <taxon>Ranatra</taxon>
    </lineage>
</organism>
<feature type="non-terminal residue" evidence="2">
    <location>
        <position position="1"/>
    </location>
</feature>
<comment type="caution">
    <text evidence="2">The sequence shown here is derived from an EMBL/GenBank/DDBJ whole genome shotgun (WGS) entry which is preliminary data.</text>
</comment>
<proteinExistence type="predicted"/>
<dbReference type="Pfam" id="PF20649">
    <property type="entry name" value="COG5_C"/>
    <property type="match status" value="1"/>
</dbReference>